<dbReference type="HOGENOM" id="CLU_069532_3_0_9"/>
<evidence type="ECO:0000256" key="2">
    <source>
        <dbReference type="ARBA" id="ARBA00007871"/>
    </source>
</evidence>
<comment type="subcellular location">
    <subcellularLocation>
        <location evidence="1">Cytoplasm</location>
    </subcellularLocation>
</comment>
<evidence type="ECO:0000256" key="3">
    <source>
        <dbReference type="ARBA" id="ARBA00011738"/>
    </source>
</evidence>
<evidence type="ECO:0000256" key="6">
    <source>
        <dbReference type="ARBA" id="ARBA00023015"/>
    </source>
</evidence>
<keyword evidence="9" id="KW-0804">Transcription</keyword>
<evidence type="ECO:0000256" key="9">
    <source>
        <dbReference type="ARBA" id="ARBA00023163"/>
    </source>
</evidence>
<evidence type="ECO:0000256" key="5">
    <source>
        <dbReference type="ARBA" id="ARBA00022491"/>
    </source>
</evidence>
<name>C8W1V7_DESAS</name>
<dbReference type="FunFam" id="1.10.10.10:FF:000189">
    <property type="entry name" value="HTH-type transcriptional regulator MntR"/>
    <property type="match status" value="1"/>
</dbReference>
<organism evidence="13 14">
    <name type="scientific">Desulfofarcimen acetoxidans (strain ATCC 49208 / DSM 771 / KCTC 5769 / VKM B-1644 / 5575)</name>
    <name type="common">Desulfotomaculum acetoxidans</name>
    <dbReference type="NCBI Taxonomy" id="485916"/>
    <lineage>
        <taxon>Bacteria</taxon>
        <taxon>Bacillati</taxon>
        <taxon>Bacillota</taxon>
        <taxon>Clostridia</taxon>
        <taxon>Eubacteriales</taxon>
        <taxon>Peptococcaceae</taxon>
        <taxon>Desulfofarcimen</taxon>
    </lineage>
</organism>
<dbReference type="EMBL" id="CP001720">
    <property type="protein sequence ID" value="ACV63578.1"/>
    <property type="molecule type" value="Genomic_DNA"/>
</dbReference>
<evidence type="ECO:0000259" key="12">
    <source>
        <dbReference type="PROSITE" id="PS50944"/>
    </source>
</evidence>
<dbReference type="Proteomes" id="UP000002217">
    <property type="component" value="Chromosome"/>
</dbReference>
<dbReference type="InterPro" id="IPR036388">
    <property type="entry name" value="WH-like_DNA-bd_sf"/>
</dbReference>
<dbReference type="InterPro" id="IPR022687">
    <property type="entry name" value="HTH_DTXR"/>
</dbReference>
<evidence type="ECO:0000256" key="10">
    <source>
        <dbReference type="ARBA" id="ARBA00023211"/>
    </source>
</evidence>
<dbReference type="eggNOG" id="COG1321">
    <property type="taxonomic scope" value="Bacteria"/>
</dbReference>
<dbReference type="InterPro" id="IPR001367">
    <property type="entry name" value="Fe_dep_repressor"/>
</dbReference>
<dbReference type="KEGG" id="dae:Dtox_2813"/>
<evidence type="ECO:0000256" key="7">
    <source>
        <dbReference type="ARBA" id="ARBA00023125"/>
    </source>
</evidence>
<dbReference type="SUPFAM" id="SSF47979">
    <property type="entry name" value="Iron-dependent repressor protein, dimerization domain"/>
    <property type="match status" value="1"/>
</dbReference>
<dbReference type="InterPro" id="IPR022689">
    <property type="entry name" value="Iron_dep_repressor"/>
</dbReference>
<keyword evidence="10" id="KW-0464">Manganese</keyword>
<keyword evidence="4" id="KW-0963">Cytoplasm</keyword>
<keyword evidence="14" id="KW-1185">Reference proteome</keyword>
<dbReference type="GO" id="GO:0003700">
    <property type="term" value="F:DNA-binding transcription factor activity"/>
    <property type="evidence" value="ECO:0007669"/>
    <property type="project" value="InterPro"/>
</dbReference>
<dbReference type="Gene3D" id="1.10.10.10">
    <property type="entry name" value="Winged helix-like DNA-binding domain superfamily/Winged helix DNA-binding domain"/>
    <property type="match status" value="1"/>
</dbReference>
<dbReference type="SUPFAM" id="SSF46785">
    <property type="entry name" value="Winged helix' DNA-binding domain"/>
    <property type="match status" value="1"/>
</dbReference>
<gene>
    <name evidence="13" type="ordered locus">Dtox_2813</name>
</gene>
<dbReference type="PANTHER" id="PTHR33238:SF11">
    <property type="entry name" value="TRANSCRIPTIONAL REGULATOR MNTR"/>
    <property type="match status" value="1"/>
</dbReference>
<dbReference type="GO" id="GO:0005737">
    <property type="term" value="C:cytoplasm"/>
    <property type="evidence" value="ECO:0007669"/>
    <property type="project" value="UniProtKB-SubCell"/>
</dbReference>
<dbReference type="GO" id="GO:0003677">
    <property type="term" value="F:DNA binding"/>
    <property type="evidence" value="ECO:0007669"/>
    <property type="project" value="UniProtKB-KW"/>
</dbReference>
<protein>
    <recommendedName>
        <fullName evidence="11">Manganese transport regulator</fullName>
    </recommendedName>
</protein>
<comment type="similarity">
    <text evidence="2">Belongs to the DtxR/MntR family.</text>
</comment>
<proteinExistence type="inferred from homology"/>
<sequence length="158" mass="18469">MKDKEFFTFREYMKKDDDLLTASMEDYLEMSYRLTKDTGYTRTHDIANALNVQPPSTTKMMKKLSKAGFINYEKYGIITLSEKGKSMGKALLERHQIIEEFLLLLGISEGILEETEKIEHTISINTLNRLSDFVKFIQEKPGLIEEFNLKQKKEEQKD</sequence>
<dbReference type="STRING" id="485916.Dtox_2813"/>
<keyword evidence="8" id="KW-0010">Activator</keyword>
<evidence type="ECO:0000313" key="14">
    <source>
        <dbReference type="Proteomes" id="UP000002217"/>
    </source>
</evidence>
<evidence type="ECO:0000256" key="8">
    <source>
        <dbReference type="ARBA" id="ARBA00023159"/>
    </source>
</evidence>
<evidence type="ECO:0000256" key="4">
    <source>
        <dbReference type="ARBA" id="ARBA00022490"/>
    </source>
</evidence>
<keyword evidence="7" id="KW-0238">DNA-binding</keyword>
<dbReference type="InterPro" id="IPR036390">
    <property type="entry name" value="WH_DNA-bd_sf"/>
</dbReference>
<evidence type="ECO:0000256" key="1">
    <source>
        <dbReference type="ARBA" id="ARBA00004496"/>
    </source>
</evidence>
<dbReference type="Pfam" id="PF02742">
    <property type="entry name" value="Fe_dep_repr_C"/>
    <property type="match status" value="1"/>
</dbReference>
<reference evidence="13 14" key="1">
    <citation type="journal article" date="2009" name="Stand. Genomic Sci.">
        <title>Complete genome sequence of Desulfotomaculum acetoxidans type strain (5575).</title>
        <authorList>
            <person name="Spring S."/>
            <person name="Lapidus A."/>
            <person name="Schroder M."/>
            <person name="Gleim D."/>
            <person name="Sims D."/>
            <person name="Meincke L."/>
            <person name="Glavina Del Rio T."/>
            <person name="Tice H."/>
            <person name="Copeland A."/>
            <person name="Cheng J.F."/>
            <person name="Lucas S."/>
            <person name="Chen F."/>
            <person name="Nolan M."/>
            <person name="Bruce D."/>
            <person name="Goodwin L."/>
            <person name="Pitluck S."/>
            <person name="Ivanova N."/>
            <person name="Mavromatis K."/>
            <person name="Mikhailova N."/>
            <person name="Pati A."/>
            <person name="Chen A."/>
            <person name="Palaniappan K."/>
            <person name="Land M."/>
            <person name="Hauser L."/>
            <person name="Chang Y.J."/>
            <person name="Jeffries C.D."/>
            <person name="Chain P."/>
            <person name="Saunders E."/>
            <person name="Brettin T."/>
            <person name="Detter J.C."/>
            <person name="Goker M."/>
            <person name="Bristow J."/>
            <person name="Eisen J.A."/>
            <person name="Markowitz V."/>
            <person name="Hugenholtz P."/>
            <person name="Kyrpides N.C."/>
            <person name="Klenk H.P."/>
            <person name="Han C."/>
        </authorList>
    </citation>
    <scope>NUCLEOTIDE SEQUENCE [LARGE SCALE GENOMIC DNA]</scope>
    <source>
        <strain evidence="14">ATCC 49208 / DSM 771 / VKM B-1644</strain>
    </source>
</reference>
<keyword evidence="6" id="KW-0805">Transcription regulation</keyword>
<dbReference type="SMART" id="SM00529">
    <property type="entry name" value="HTH_DTXR"/>
    <property type="match status" value="1"/>
</dbReference>
<dbReference type="NCBIfam" id="NF003025">
    <property type="entry name" value="PRK03902.1"/>
    <property type="match status" value="1"/>
</dbReference>
<evidence type="ECO:0000313" key="13">
    <source>
        <dbReference type="EMBL" id="ACV63578.1"/>
    </source>
</evidence>
<accession>C8W1V7</accession>
<dbReference type="InterPro" id="IPR050536">
    <property type="entry name" value="DtxR_MntR_Metal-Reg"/>
</dbReference>
<keyword evidence="5" id="KW-0678">Repressor</keyword>
<comment type="subunit">
    <text evidence="3">Homodimer.</text>
</comment>
<dbReference type="AlphaFoldDB" id="C8W1V7"/>
<dbReference type="Gene3D" id="1.10.60.10">
    <property type="entry name" value="Iron dependent repressor, metal binding and dimerisation domain"/>
    <property type="match status" value="1"/>
</dbReference>
<dbReference type="Pfam" id="PF01325">
    <property type="entry name" value="Fe_dep_repress"/>
    <property type="match status" value="1"/>
</dbReference>
<dbReference type="RefSeq" id="WP_015758271.1">
    <property type="nucleotide sequence ID" value="NC_013216.1"/>
</dbReference>
<dbReference type="PANTHER" id="PTHR33238">
    <property type="entry name" value="IRON (METAL) DEPENDENT REPRESSOR, DTXR FAMILY"/>
    <property type="match status" value="1"/>
</dbReference>
<evidence type="ECO:0000256" key="11">
    <source>
        <dbReference type="ARBA" id="ARBA00032593"/>
    </source>
</evidence>
<dbReference type="GO" id="GO:0046983">
    <property type="term" value="F:protein dimerization activity"/>
    <property type="evidence" value="ECO:0007669"/>
    <property type="project" value="InterPro"/>
</dbReference>
<feature type="domain" description="HTH dtxR-type" evidence="12">
    <location>
        <begin position="20"/>
        <end position="81"/>
    </location>
</feature>
<dbReference type="PROSITE" id="PS50944">
    <property type="entry name" value="HTH_DTXR"/>
    <property type="match status" value="1"/>
</dbReference>
<dbReference type="GO" id="GO:0046914">
    <property type="term" value="F:transition metal ion binding"/>
    <property type="evidence" value="ECO:0007669"/>
    <property type="project" value="InterPro"/>
</dbReference>
<dbReference type="OrthoDB" id="9791355at2"/>
<dbReference type="InterPro" id="IPR036421">
    <property type="entry name" value="Fe_dep_repressor_sf"/>
</dbReference>